<dbReference type="GeneID" id="117650353"/>
<dbReference type="RefSeq" id="XP_034249613.1">
    <property type="nucleotide sequence ID" value="XM_034393722.1"/>
</dbReference>
<proteinExistence type="predicted"/>
<name>A0A6P8ZW65_THRPL</name>
<protein>
    <submittedName>
        <fullName evidence="4">Ribonuclease P protein subunit p14-like isoform X2</fullName>
    </submittedName>
</protein>
<dbReference type="AlphaFoldDB" id="A0A6P8ZW65"/>
<keyword evidence="3" id="KW-1185">Reference proteome</keyword>
<dbReference type="InterPro" id="IPR038085">
    <property type="entry name" value="Rnp2-like_sf"/>
</dbReference>
<evidence type="ECO:0000313" key="3">
    <source>
        <dbReference type="Proteomes" id="UP000515158"/>
    </source>
</evidence>
<evidence type="ECO:0000256" key="1">
    <source>
        <dbReference type="ARBA" id="ARBA00022694"/>
    </source>
</evidence>
<dbReference type="OrthoDB" id="7481291at2759"/>
<evidence type="ECO:0000313" key="4">
    <source>
        <dbReference type="RefSeq" id="XP_034249613.1"/>
    </source>
</evidence>
<dbReference type="PANTHER" id="PTHR15441:SF1">
    <property type="entry name" value="RIBONUCLEASE P PROTEIN SUBUNIT P14"/>
    <property type="match status" value="1"/>
</dbReference>
<dbReference type="GO" id="GO:0030681">
    <property type="term" value="C:multimeric ribonuclease P complex"/>
    <property type="evidence" value="ECO:0007669"/>
    <property type="project" value="TreeGrafter"/>
</dbReference>
<reference evidence="4" key="1">
    <citation type="submission" date="2025-08" db="UniProtKB">
        <authorList>
            <consortium name="RefSeq"/>
        </authorList>
    </citation>
    <scope>IDENTIFICATION</scope>
    <source>
        <tissue evidence="4">Total insect</tissue>
    </source>
</reference>
<dbReference type="PANTHER" id="PTHR15441">
    <property type="entry name" value="RIBONUCLEASE P PROTEIN SUBUNIT P14"/>
    <property type="match status" value="1"/>
</dbReference>
<dbReference type="Gene3D" id="3.30.70.3250">
    <property type="entry name" value="Ribonuclease P, Pop5 subunit"/>
    <property type="match status" value="1"/>
</dbReference>
<accession>A0A6P8ZW65</accession>
<dbReference type="Pfam" id="PF20976">
    <property type="entry name" value="Pop8"/>
    <property type="match status" value="1"/>
</dbReference>
<sequence>MSDFFYLDVSLNFDNKTDVQVDDICFKNYINSAIRDLHGDFGLGVNVDLLKYEEDKRRGIIRCPARDYVKIRGALTFCGKLDGKFCRFLVHQSSGLLLSLQANSRTFIHC</sequence>
<dbReference type="InterPro" id="IPR049128">
    <property type="entry name" value="Pop8-like_dom"/>
</dbReference>
<dbReference type="GO" id="GO:0001682">
    <property type="term" value="P:tRNA 5'-leader removal"/>
    <property type="evidence" value="ECO:0007669"/>
    <property type="project" value="TreeGrafter"/>
</dbReference>
<dbReference type="GO" id="GO:0033204">
    <property type="term" value="F:ribonuclease P RNA binding"/>
    <property type="evidence" value="ECO:0007669"/>
    <property type="project" value="TreeGrafter"/>
</dbReference>
<dbReference type="GO" id="GO:0005730">
    <property type="term" value="C:nucleolus"/>
    <property type="evidence" value="ECO:0007669"/>
    <property type="project" value="TreeGrafter"/>
</dbReference>
<evidence type="ECO:0000259" key="2">
    <source>
        <dbReference type="Pfam" id="PF20976"/>
    </source>
</evidence>
<organism evidence="4">
    <name type="scientific">Thrips palmi</name>
    <name type="common">Melon thrips</name>
    <dbReference type="NCBI Taxonomy" id="161013"/>
    <lineage>
        <taxon>Eukaryota</taxon>
        <taxon>Metazoa</taxon>
        <taxon>Ecdysozoa</taxon>
        <taxon>Arthropoda</taxon>
        <taxon>Hexapoda</taxon>
        <taxon>Insecta</taxon>
        <taxon>Pterygota</taxon>
        <taxon>Neoptera</taxon>
        <taxon>Paraneoptera</taxon>
        <taxon>Thysanoptera</taxon>
        <taxon>Terebrantia</taxon>
        <taxon>Thripoidea</taxon>
        <taxon>Thripidae</taxon>
        <taxon>Thrips</taxon>
    </lineage>
</organism>
<dbReference type="Proteomes" id="UP000515158">
    <property type="component" value="Unplaced"/>
</dbReference>
<keyword evidence="1" id="KW-0819">tRNA processing</keyword>
<dbReference type="SUPFAM" id="SSF160350">
    <property type="entry name" value="Rnp2-like"/>
    <property type="match status" value="1"/>
</dbReference>
<gene>
    <name evidence="4" type="primary">LOC117650353</name>
</gene>
<feature type="domain" description="Ribonucleases P/MRP subunit Pop8-like" evidence="2">
    <location>
        <begin position="3"/>
        <end position="76"/>
    </location>
</feature>